<evidence type="ECO:0000256" key="4">
    <source>
        <dbReference type="ARBA" id="ARBA00022692"/>
    </source>
</evidence>
<proteinExistence type="inferred from homology"/>
<comment type="caution">
    <text evidence="8">The sequence shown here is derived from an EMBL/GenBank/DDBJ whole genome shotgun (WGS) entry which is preliminary data.</text>
</comment>
<feature type="transmembrane region" description="Helical" evidence="7">
    <location>
        <begin position="38"/>
        <end position="57"/>
    </location>
</feature>
<organism evidence="8 9">
    <name type="scientific">Aquibaculum arenosum</name>
    <dbReference type="NCBI Taxonomy" id="3032591"/>
    <lineage>
        <taxon>Bacteria</taxon>
        <taxon>Pseudomonadati</taxon>
        <taxon>Pseudomonadota</taxon>
        <taxon>Alphaproteobacteria</taxon>
        <taxon>Rhodospirillales</taxon>
        <taxon>Rhodovibrionaceae</taxon>
        <taxon>Aquibaculum</taxon>
    </lineage>
</organism>
<keyword evidence="4 7" id="KW-0812">Transmembrane</keyword>
<evidence type="ECO:0000313" key="9">
    <source>
        <dbReference type="Proteomes" id="UP001215503"/>
    </source>
</evidence>
<dbReference type="PANTHER" id="PTHR34584">
    <property type="entry name" value="NA(+)/H(+) ANTIPORTER SUBUNIT E1"/>
    <property type="match status" value="1"/>
</dbReference>
<reference evidence="8 9" key="1">
    <citation type="submission" date="2023-03" db="EMBL/GenBank/DDBJ databases">
        <title>Fodinicurvata sp. CAU 1616 isolated from sea sendiment.</title>
        <authorList>
            <person name="Kim W."/>
        </authorList>
    </citation>
    <scope>NUCLEOTIDE SEQUENCE [LARGE SCALE GENOMIC DNA]</scope>
    <source>
        <strain evidence="8 9">CAU 1616</strain>
    </source>
</reference>
<protein>
    <submittedName>
        <fullName evidence="8">Na+/H+ antiporter subunit E</fullName>
    </submittedName>
</protein>
<evidence type="ECO:0000256" key="2">
    <source>
        <dbReference type="ARBA" id="ARBA00006228"/>
    </source>
</evidence>
<dbReference type="InterPro" id="IPR002758">
    <property type="entry name" value="Cation_antiport_E"/>
</dbReference>
<dbReference type="RefSeq" id="WP_275819126.1">
    <property type="nucleotide sequence ID" value="NZ_JARHUD010000001.1"/>
</dbReference>
<accession>A0ABT5YHW9</accession>
<comment type="subcellular location">
    <subcellularLocation>
        <location evidence="1">Cell membrane</location>
        <topology evidence="1">Multi-pass membrane protein</topology>
    </subcellularLocation>
</comment>
<evidence type="ECO:0000256" key="3">
    <source>
        <dbReference type="ARBA" id="ARBA00022475"/>
    </source>
</evidence>
<evidence type="ECO:0000256" key="5">
    <source>
        <dbReference type="ARBA" id="ARBA00022989"/>
    </source>
</evidence>
<keyword evidence="3" id="KW-1003">Cell membrane</keyword>
<comment type="similarity">
    <text evidence="2">Belongs to the CPA3 antiporters (TC 2.A.63) subunit E family.</text>
</comment>
<dbReference type="EMBL" id="JARHUD010000001">
    <property type="protein sequence ID" value="MDF2094535.1"/>
    <property type="molecule type" value="Genomic_DNA"/>
</dbReference>
<evidence type="ECO:0000256" key="6">
    <source>
        <dbReference type="ARBA" id="ARBA00023136"/>
    </source>
</evidence>
<evidence type="ECO:0000313" key="8">
    <source>
        <dbReference type="EMBL" id="MDF2094535.1"/>
    </source>
</evidence>
<keyword evidence="6 7" id="KW-0472">Membrane</keyword>
<dbReference type="PANTHER" id="PTHR34584:SF1">
    <property type="entry name" value="NA(+)_H(+) ANTIPORTER SUBUNIT E1"/>
    <property type="match status" value="1"/>
</dbReference>
<name>A0ABT5YHW9_9PROT</name>
<dbReference type="Proteomes" id="UP001215503">
    <property type="component" value="Unassembled WGS sequence"/>
</dbReference>
<keyword evidence="5 7" id="KW-1133">Transmembrane helix</keyword>
<feature type="transmembrane region" description="Helical" evidence="7">
    <location>
        <begin position="12"/>
        <end position="32"/>
    </location>
</feature>
<evidence type="ECO:0000256" key="1">
    <source>
        <dbReference type="ARBA" id="ARBA00004651"/>
    </source>
</evidence>
<evidence type="ECO:0000256" key="7">
    <source>
        <dbReference type="SAM" id="Phobius"/>
    </source>
</evidence>
<gene>
    <name evidence="8" type="ORF">P2G67_00935</name>
</gene>
<sequence>MPRQAEQRWGPGWFRRLCVHFPLFYVLWLLLSGGRADFFIPGVVAALAAASVSLTIWKRGGRRLRLLALPRYLLHFIWRSFDGGVDVAWRVFHPRLPVSPEFLHYRCRISEETQRVLFCDSLSLMPGTLGARLEAGDALIHLLSRAGGEQRQIAREEEAFARLFTREPSR</sequence>
<dbReference type="Pfam" id="PF01899">
    <property type="entry name" value="MNHE"/>
    <property type="match status" value="1"/>
</dbReference>
<keyword evidence="9" id="KW-1185">Reference proteome</keyword>